<protein>
    <submittedName>
        <fullName evidence="1">RPL18</fullName>
    </submittedName>
</protein>
<comment type="caution">
    <text evidence="1">The sequence shown here is derived from an EMBL/GenBank/DDBJ whole genome shotgun (WGS) entry which is preliminary data.</text>
</comment>
<evidence type="ECO:0000313" key="1">
    <source>
        <dbReference type="EMBL" id="OWK16372.1"/>
    </source>
</evidence>
<dbReference type="Proteomes" id="UP000242450">
    <property type="component" value="Chromosome 4"/>
</dbReference>
<organism evidence="1 2">
    <name type="scientific">Cervus elaphus hippelaphus</name>
    <name type="common">European red deer</name>
    <dbReference type="NCBI Taxonomy" id="46360"/>
    <lineage>
        <taxon>Eukaryota</taxon>
        <taxon>Metazoa</taxon>
        <taxon>Chordata</taxon>
        <taxon>Craniata</taxon>
        <taxon>Vertebrata</taxon>
        <taxon>Euteleostomi</taxon>
        <taxon>Mammalia</taxon>
        <taxon>Eutheria</taxon>
        <taxon>Laurasiatheria</taxon>
        <taxon>Artiodactyla</taxon>
        <taxon>Ruminantia</taxon>
        <taxon>Pecora</taxon>
        <taxon>Cervidae</taxon>
        <taxon>Cervinae</taxon>
        <taxon>Cervus</taxon>
    </lineage>
</organism>
<proteinExistence type="predicted"/>
<accession>A0A212DDW2</accession>
<sequence>MTRVTVPVIGGARIRIQKLVPQPLLRVLPVYSVTPQPGKLGAGGGVIKRLVPMFGSQAGFRSRFNSLPTAFPVTGKHLFVGDSGVDIRHNKDRKVRRKEPKSQDIYLRLLVK</sequence>
<reference evidence="1 2" key="1">
    <citation type="journal article" date="2018" name="Mol. Genet. Genomics">
        <title>The red deer Cervus elaphus genome CerEla1.0: sequencing, annotating, genes, and chromosomes.</title>
        <authorList>
            <person name="Bana N.A."/>
            <person name="Nyiri A."/>
            <person name="Nagy J."/>
            <person name="Frank K."/>
            <person name="Nagy T."/>
            <person name="Steger V."/>
            <person name="Schiller M."/>
            <person name="Lakatos P."/>
            <person name="Sugar L."/>
            <person name="Horn P."/>
            <person name="Barta E."/>
            <person name="Orosz L."/>
        </authorList>
    </citation>
    <scope>NUCLEOTIDE SEQUENCE [LARGE SCALE GENOMIC DNA]</scope>
    <source>
        <strain evidence="1">Hungarian</strain>
    </source>
</reference>
<keyword evidence="2" id="KW-1185">Reference proteome</keyword>
<name>A0A212DDW2_CEREH</name>
<dbReference type="EMBL" id="MKHE01000004">
    <property type="protein sequence ID" value="OWK16372.1"/>
    <property type="molecule type" value="Genomic_DNA"/>
</dbReference>
<feature type="non-terminal residue" evidence="1">
    <location>
        <position position="112"/>
    </location>
</feature>
<dbReference type="OrthoDB" id="6353017at2759"/>
<gene>
    <name evidence="1" type="ORF">Celaphus_00004689</name>
</gene>
<evidence type="ECO:0000313" key="2">
    <source>
        <dbReference type="Proteomes" id="UP000242450"/>
    </source>
</evidence>
<dbReference type="AlphaFoldDB" id="A0A212DDW2"/>
<dbReference type="Gene3D" id="3.100.10.10">
    <property type="match status" value="1"/>
</dbReference>